<dbReference type="EMBL" id="JAVIJP010000107">
    <property type="protein sequence ID" value="KAL3614298.1"/>
    <property type="molecule type" value="Genomic_DNA"/>
</dbReference>
<feature type="region of interest" description="Disordered" evidence="4">
    <location>
        <begin position="42"/>
        <end position="73"/>
    </location>
</feature>
<proteinExistence type="predicted"/>
<dbReference type="Pfam" id="PF11904">
    <property type="entry name" value="ANKRD13_C"/>
    <property type="match status" value="1"/>
</dbReference>
<reference evidence="7" key="1">
    <citation type="journal article" date="2024" name="IScience">
        <title>Strigolactones Initiate the Formation of Haustorium-like Structures in Castilleja.</title>
        <authorList>
            <person name="Buerger M."/>
            <person name="Peterson D."/>
            <person name="Chory J."/>
        </authorList>
    </citation>
    <scope>NUCLEOTIDE SEQUENCE [LARGE SCALE GENOMIC DNA]</scope>
</reference>
<feature type="region of interest" description="Disordered" evidence="4">
    <location>
        <begin position="136"/>
        <end position="156"/>
    </location>
</feature>
<feature type="domain" description="Ankyrin repeat" evidence="5">
    <location>
        <begin position="63"/>
        <end position="120"/>
    </location>
</feature>
<dbReference type="PANTHER" id="PTHR12447">
    <property type="entry name" value="ANKYRIN REPEAT DOMAIN-CONTAINING PROTEIN 13"/>
    <property type="match status" value="1"/>
</dbReference>
<dbReference type="InterPro" id="IPR055285">
    <property type="entry name" value="ANKRD13_C"/>
</dbReference>
<protein>
    <recommendedName>
        <fullName evidence="5">Ankyrin repeat domain-containing protein</fullName>
    </recommendedName>
</protein>
<evidence type="ECO:0000256" key="2">
    <source>
        <dbReference type="ARBA" id="ARBA00022737"/>
    </source>
</evidence>
<sequence>MDTKRQFYPSPISPTTTIAAVISSPPPPVWVVFTSLRRPPLRRQLPTSTNINPTTTPPNAASKSGSPLSDTDVSNFCNQTTIYRPGMDVIKAELISRTNWRRQEKIENVGEWKARVYDFDRRKVEVLGVLPRCSVDSGGSPLGFRRRGGGEDGGRG</sequence>
<evidence type="ECO:0000313" key="6">
    <source>
        <dbReference type="EMBL" id="KAL3614298.1"/>
    </source>
</evidence>
<keyword evidence="7" id="KW-1185">Reference proteome</keyword>
<dbReference type="InterPro" id="IPR021832">
    <property type="entry name" value="ANKRD13"/>
</dbReference>
<feature type="compositionally biased region" description="Low complexity" evidence="4">
    <location>
        <begin position="42"/>
        <end position="59"/>
    </location>
</feature>
<evidence type="ECO:0000313" key="7">
    <source>
        <dbReference type="Proteomes" id="UP001632038"/>
    </source>
</evidence>
<accession>A0ABD3BAT2</accession>
<dbReference type="PANTHER" id="PTHR12447:SF7">
    <property type="entry name" value="ANKYRIN REPEAT FAMILY PROTEIN"/>
    <property type="match status" value="1"/>
</dbReference>
<keyword evidence="3" id="KW-0472">Membrane</keyword>
<keyword evidence="2" id="KW-0677">Repeat</keyword>
<organism evidence="6 7">
    <name type="scientific">Castilleja foliolosa</name>
    <dbReference type="NCBI Taxonomy" id="1961234"/>
    <lineage>
        <taxon>Eukaryota</taxon>
        <taxon>Viridiplantae</taxon>
        <taxon>Streptophyta</taxon>
        <taxon>Embryophyta</taxon>
        <taxon>Tracheophyta</taxon>
        <taxon>Spermatophyta</taxon>
        <taxon>Magnoliopsida</taxon>
        <taxon>eudicotyledons</taxon>
        <taxon>Gunneridae</taxon>
        <taxon>Pentapetalae</taxon>
        <taxon>asterids</taxon>
        <taxon>lamiids</taxon>
        <taxon>Lamiales</taxon>
        <taxon>Orobanchaceae</taxon>
        <taxon>Pedicularideae</taxon>
        <taxon>Castillejinae</taxon>
        <taxon>Castilleja</taxon>
    </lineage>
</organism>
<name>A0ABD3BAT2_9LAMI</name>
<gene>
    <name evidence="6" type="ORF">CASFOL_042372</name>
</gene>
<evidence type="ECO:0000256" key="3">
    <source>
        <dbReference type="ARBA" id="ARBA00023136"/>
    </source>
</evidence>
<comment type="caution">
    <text evidence="6">The sequence shown here is derived from an EMBL/GenBank/DDBJ whole genome shotgun (WGS) entry which is preliminary data.</text>
</comment>
<dbReference type="GO" id="GO:0012505">
    <property type="term" value="C:endomembrane system"/>
    <property type="evidence" value="ECO:0007669"/>
    <property type="project" value="UniProtKB-SubCell"/>
</dbReference>
<evidence type="ECO:0000256" key="1">
    <source>
        <dbReference type="ARBA" id="ARBA00004308"/>
    </source>
</evidence>
<feature type="compositionally biased region" description="Polar residues" evidence="4">
    <location>
        <begin position="61"/>
        <end position="73"/>
    </location>
</feature>
<dbReference type="Proteomes" id="UP001632038">
    <property type="component" value="Unassembled WGS sequence"/>
</dbReference>
<evidence type="ECO:0000259" key="5">
    <source>
        <dbReference type="Pfam" id="PF11904"/>
    </source>
</evidence>
<dbReference type="AlphaFoldDB" id="A0ABD3BAT2"/>
<comment type="subcellular location">
    <subcellularLocation>
        <location evidence="1">Endomembrane system</location>
    </subcellularLocation>
</comment>
<evidence type="ECO:0000256" key="4">
    <source>
        <dbReference type="SAM" id="MobiDB-lite"/>
    </source>
</evidence>